<protein>
    <submittedName>
        <fullName evidence="2">Uncharacterized protein</fullName>
    </submittedName>
</protein>
<feature type="transmembrane region" description="Helical" evidence="1">
    <location>
        <begin position="71"/>
        <end position="92"/>
    </location>
</feature>
<keyword evidence="1" id="KW-1133">Transmembrane helix</keyword>
<proteinExistence type="predicted"/>
<sequence length="96" mass="10407">MSQELMALKATPADWGYQKISITGAYAWVARSPTLPDGQDAHLGGKSSVTSSTDSPVKATEAMNALRRRSLCFAFAVSDGFVVLTWFIFIVYSEPS</sequence>
<accession>A0AAV4WSL9</accession>
<evidence type="ECO:0000313" key="3">
    <source>
        <dbReference type="Proteomes" id="UP001054837"/>
    </source>
</evidence>
<evidence type="ECO:0000313" key="2">
    <source>
        <dbReference type="EMBL" id="GIY85677.1"/>
    </source>
</evidence>
<organism evidence="2 3">
    <name type="scientific">Caerostris darwini</name>
    <dbReference type="NCBI Taxonomy" id="1538125"/>
    <lineage>
        <taxon>Eukaryota</taxon>
        <taxon>Metazoa</taxon>
        <taxon>Ecdysozoa</taxon>
        <taxon>Arthropoda</taxon>
        <taxon>Chelicerata</taxon>
        <taxon>Arachnida</taxon>
        <taxon>Araneae</taxon>
        <taxon>Araneomorphae</taxon>
        <taxon>Entelegynae</taxon>
        <taxon>Araneoidea</taxon>
        <taxon>Araneidae</taxon>
        <taxon>Caerostris</taxon>
    </lineage>
</organism>
<reference evidence="2 3" key="1">
    <citation type="submission" date="2021-06" db="EMBL/GenBank/DDBJ databases">
        <title>Caerostris darwini draft genome.</title>
        <authorList>
            <person name="Kono N."/>
            <person name="Arakawa K."/>
        </authorList>
    </citation>
    <scope>NUCLEOTIDE SEQUENCE [LARGE SCALE GENOMIC DNA]</scope>
</reference>
<name>A0AAV4WSL9_9ARAC</name>
<dbReference type="AlphaFoldDB" id="A0AAV4WSL9"/>
<keyword evidence="3" id="KW-1185">Reference proteome</keyword>
<dbReference type="EMBL" id="BPLQ01015071">
    <property type="protein sequence ID" value="GIY85677.1"/>
    <property type="molecule type" value="Genomic_DNA"/>
</dbReference>
<gene>
    <name evidence="2" type="ORF">CDAR_422141</name>
</gene>
<comment type="caution">
    <text evidence="2">The sequence shown here is derived from an EMBL/GenBank/DDBJ whole genome shotgun (WGS) entry which is preliminary data.</text>
</comment>
<keyword evidence="1" id="KW-0472">Membrane</keyword>
<dbReference type="Proteomes" id="UP001054837">
    <property type="component" value="Unassembled WGS sequence"/>
</dbReference>
<evidence type="ECO:0000256" key="1">
    <source>
        <dbReference type="SAM" id="Phobius"/>
    </source>
</evidence>
<keyword evidence="1" id="KW-0812">Transmembrane</keyword>